<organism evidence="4 5">
    <name type="scientific">Capsicum annuum</name>
    <name type="common">Capsicum pepper</name>
    <dbReference type="NCBI Taxonomy" id="4072"/>
    <lineage>
        <taxon>Eukaryota</taxon>
        <taxon>Viridiplantae</taxon>
        <taxon>Streptophyta</taxon>
        <taxon>Embryophyta</taxon>
        <taxon>Tracheophyta</taxon>
        <taxon>Spermatophyta</taxon>
        <taxon>Magnoliopsida</taxon>
        <taxon>eudicotyledons</taxon>
        <taxon>Gunneridae</taxon>
        <taxon>Pentapetalae</taxon>
        <taxon>asterids</taxon>
        <taxon>lamiids</taxon>
        <taxon>Solanales</taxon>
        <taxon>Solanaceae</taxon>
        <taxon>Solanoideae</taxon>
        <taxon>Capsiceae</taxon>
        <taxon>Capsicum</taxon>
    </lineage>
</organism>
<sequence length="571" mass="65086">MEEDQDLKYFCKLCDKKYPCGKSFGGHMRSHVLAKGKVEFKEKMLQSWTDGEKNNSKRDNRTQFELSEHSGYGLRDNPKKTWRASDTSSPLLPQENVCQQCGKVFQSLKALCGHMACHSGKDRGGSKDDKSWTSENKNLLMDSNSDTEAEEPRLRSRSDTKRYNRLVAKSSSFRLVNYRSISSSVSEIDEQDQEEVAKCLMMLSMDSGIWNGVNSVVESSDNNSVILETKSSSVDMKVARKDCLKSPSVDVKVARKHCLKPAENLDETHRRYKKKVDRNLKLNALNGEAQSENSDSAYFLGEYMKVESDASVDKFHRNGNYQWNMSNKSLGVWCDESRRDTEMGLNRKTKYIKEIRNDSTKDHKCVSYGMTSNLVKNETRKRTKDSLYDTELGNESSFRKIKLGFNGPEGCKHTQKKKKYECFNCKKTFSSYQALGGHRPCNKKANAYFESIYETEENGCDADNCPNYKDKGKHRETFSNRKSAVHAQDVSYNTEKKIKPKKFRGHECPFCNRMFKSGQALGGHKRSHFLVGSKENHNQASAVRGEFADLLDLNLPAPVEDVNGDPAFARW</sequence>
<dbReference type="PROSITE" id="PS00028">
    <property type="entry name" value="ZINC_FINGER_C2H2_1"/>
    <property type="match status" value="3"/>
</dbReference>
<dbReference type="Pfam" id="PF13912">
    <property type="entry name" value="zf-C2H2_6"/>
    <property type="match status" value="4"/>
</dbReference>
<dbReference type="PANTHER" id="PTHR46869:SF4">
    <property type="entry name" value="C2H2-TYPE DOMAIN-CONTAINING PROTEIN"/>
    <property type="match status" value="1"/>
</dbReference>
<evidence type="ECO:0000256" key="1">
    <source>
        <dbReference type="PROSITE-ProRule" id="PRU00042"/>
    </source>
</evidence>
<dbReference type="InterPro" id="IPR013087">
    <property type="entry name" value="Znf_C2H2_type"/>
</dbReference>
<evidence type="ECO:0000313" key="5">
    <source>
        <dbReference type="Proteomes" id="UP000222542"/>
    </source>
</evidence>
<dbReference type="SUPFAM" id="SSF57667">
    <property type="entry name" value="beta-beta-alpha zinc fingers"/>
    <property type="match status" value="1"/>
</dbReference>
<feature type="region of interest" description="Disordered" evidence="2">
    <location>
        <begin position="48"/>
        <end position="89"/>
    </location>
</feature>
<evidence type="ECO:0000259" key="3">
    <source>
        <dbReference type="PROSITE" id="PS50157"/>
    </source>
</evidence>
<dbReference type="OMA" id="KTWRASD"/>
<dbReference type="KEGG" id="cann:107870580"/>
<feature type="domain" description="C2H2-type" evidence="3">
    <location>
        <begin position="96"/>
        <end position="123"/>
    </location>
</feature>
<dbReference type="EMBL" id="AYRZ02000005">
    <property type="protein sequence ID" value="PHT81455.1"/>
    <property type="molecule type" value="Genomic_DNA"/>
</dbReference>
<dbReference type="GO" id="GO:0008270">
    <property type="term" value="F:zinc ion binding"/>
    <property type="evidence" value="ECO:0007669"/>
    <property type="project" value="UniProtKB-KW"/>
</dbReference>
<dbReference type="OrthoDB" id="9451254at2759"/>
<feature type="compositionally biased region" description="Polar residues" evidence="2">
    <location>
        <begin position="133"/>
        <end position="146"/>
    </location>
</feature>
<dbReference type="InterPro" id="IPR036236">
    <property type="entry name" value="Znf_C2H2_sf"/>
</dbReference>
<feature type="compositionally biased region" description="Basic and acidic residues" evidence="2">
    <location>
        <begin position="119"/>
        <end position="132"/>
    </location>
</feature>
<name>A0A1U8GN85_CAPAN</name>
<dbReference type="PANTHER" id="PTHR46869">
    <property type="entry name" value="C2H2-LIKE ZINC FINGER PROTEIN"/>
    <property type="match status" value="1"/>
</dbReference>
<reference evidence="4 5" key="2">
    <citation type="journal article" date="2017" name="Genome Biol.">
        <title>New reference genome sequences of hot pepper reveal the massive evolution of plant disease-resistance genes by retroduplication.</title>
        <authorList>
            <person name="Kim S."/>
            <person name="Park J."/>
            <person name="Yeom S.I."/>
            <person name="Kim Y.M."/>
            <person name="Seo E."/>
            <person name="Kim K.T."/>
            <person name="Kim M.S."/>
            <person name="Lee J.M."/>
            <person name="Cheong K."/>
            <person name="Shin H.S."/>
            <person name="Kim S.B."/>
            <person name="Han K."/>
            <person name="Lee J."/>
            <person name="Park M."/>
            <person name="Lee H.A."/>
            <person name="Lee H.Y."/>
            <person name="Lee Y."/>
            <person name="Oh S."/>
            <person name="Lee J.H."/>
            <person name="Choi E."/>
            <person name="Choi E."/>
            <person name="Lee S.E."/>
            <person name="Jeon J."/>
            <person name="Kim H."/>
            <person name="Choi G."/>
            <person name="Song H."/>
            <person name="Lee J."/>
            <person name="Lee S.C."/>
            <person name="Kwon J.K."/>
            <person name="Lee H.Y."/>
            <person name="Koo N."/>
            <person name="Hong Y."/>
            <person name="Kim R.W."/>
            <person name="Kang W.H."/>
            <person name="Huh J.H."/>
            <person name="Kang B.C."/>
            <person name="Yang T.J."/>
            <person name="Lee Y.H."/>
            <person name="Bennetzen J.L."/>
            <person name="Choi D."/>
        </authorList>
    </citation>
    <scope>NUCLEOTIDE SEQUENCE [LARGE SCALE GENOMIC DNA]</scope>
    <source>
        <strain evidence="5">cv. CM334</strain>
    </source>
</reference>
<dbReference type="SMART" id="SM00355">
    <property type="entry name" value="ZnF_C2H2"/>
    <property type="match status" value="4"/>
</dbReference>
<dbReference type="STRING" id="4072.A0A1U8GN85"/>
<feature type="domain" description="C2H2-type" evidence="3">
    <location>
        <begin position="506"/>
        <end position="528"/>
    </location>
</feature>
<feature type="compositionally biased region" description="Basic and acidic residues" evidence="2">
    <location>
        <begin position="48"/>
        <end position="68"/>
    </location>
</feature>
<proteinExistence type="predicted"/>
<comment type="caution">
    <text evidence="4">The sequence shown here is derived from an EMBL/GenBank/DDBJ whole genome shotgun (WGS) entry which is preliminary data.</text>
</comment>
<keyword evidence="5" id="KW-1185">Reference proteome</keyword>
<dbReference type="PROSITE" id="PS50157">
    <property type="entry name" value="ZINC_FINGER_C2H2_2"/>
    <property type="match status" value="3"/>
</dbReference>
<reference evidence="4 5" key="1">
    <citation type="journal article" date="2014" name="Nat. Genet.">
        <title>Genome sequence of the hot pepper provides insights into the evolution of pungency in Capsicum species.</title>
        <authorList>
            <person name="Kim S."/>
            <person name="Park M."/>
            <person name="Yeom S.I."/>
            <person name="Kim Y.M."/>
            <person name="Lee J.M."/>
            <person name="Lee H.A."/>
            <person name="Seo E."/>
            <person name="Choi J."/>
            <person name="Cheong K."/>
            <person name="Kim K.T."/>
            <person name="Jung K."/>
            <person name="Lee G.W."/>
            <person name="Oh S.K."/>
            <person name="Bae C."/>
            <person name="Kim S.B."/>
            <person name="Lee H.Y."/>
            <person name="Kim S.Y."/>
            <person name="Kim M.S."/>
            <person name="Kang B.C."/>
            <person name="Jo Y.D."/>
            <person name="Yang H.B."/>
            <person name="Jeong H.J."/>
            <person name="Kang W.H."/>
            <person name="Kwon J.K."/>
            <person name="Shin C."/>
            <person name="Lim J.Y."/>
            <person name="Park J.H."/>
            <person name="Huh J.H."/>
            <person name="Kim J.S."/>
            <person name="Kim B.D."/>
            <person name="Cohen O."/>
            <person name="Paran I."/>
            <person name="Suh M.C."/>
            <person name="Lee S.B."/>
            <person name="Kim Y.K."/>
            <person name="Shin Y."/>
            <person name="Noh S.J."/>
            <person name="Park J."/>
            <person name="Seo Y.S."/>
            <person name="Kwon S.Y."/>
            <person name="Kim H.A."/>
            <person name="Park J.M."/>
            <person name="Kim H.J."/>
            <person name="Choi S.B."/>
            <person name="Bosland P.W."/>
            <person name="Reeves G."/>
            <person name="Jo S.H."/>
            <person name="Lee B.W."/>
            <person name="Cho H.T."/>
            <person name="Choi H.S."/>
            <person name="Lee M.S."/>
            <person name="Yu Y."/>
            <person name="Do Choi Y."/>
            <person name="Park B.S."/>
            <person name="van Deynze A."/>
            <person name="Ashrafi H."/>
            <person name="Hill T."/>
            <person name="Kim W.T."/>
            <person name="Pai H.S."/>
            <person name="Ahn H.K."/>
            <person name="Yeam I."/>
            <person name="Giovannoni J.J."/>
            <person name="Rose J.K."/>
            <person name="Sorensen I."/>
            <person name="Lee S.J."/>
            <person name="Kim R.W."/>
            <person name="Choi I.Y."/>
            <person name="Choi B.S."/>
            <person name="Lim J.S."/>
            <person name="Lee Y.H."/>
            <person name="Choi D."/>
        </authorList>
    </citation>
    <scope>NUCLEOTIDE SEQUENCE [LARGE SCALE GENOMIC DNA]</scope>
    <source>
        <strain evidence="5">cv. CM334</strain>
    </source>
</reference>
<feature type="domain" description="C2H2-type" evidence="3">
    <location>
        <begin position="9"/>
        <end position="36"/>
    </location>
</feature>
<evidence type="ECO:0000256" key="2">
    <source>
        <dbReference type="SAM" id="MobiDB-lite"/>
    </source>
</evidence>
<dbReference type="Proteomes" id="UP000222542">
    <property type="component" value="Unassembled WGS sequence"/>
</dbReference>
<gene>
    <name evidence="4" type="ORF">T459_14470</name>
</gene>
<accession>A0A1U8GN85</accession>
<dbReference type="Gramene" id="PHT81455">
    <property type="protein sequence ID" value="PHT81455"/>
    <property type="gene ID" value="T459_14470"/>
</dbReference>
<keyword evidence="1" id="KW-0862">Zinc</keyword>
<feature type="region of interest" description="Disordered" evidence="2">
    <location>
        <begin position="119"/>
        <end position="157"/>
    </location>
</feature>
<protein>
    <recommendedName>
        <fullName evidence="3">C2H2-type domain-containing protein</fullName>
    </recommendedName>
</protein>
<keyword evidence="1" id="KW-0479">Metal-binding</keyword>
<keyword evidence="1" id="KW-0863">Zinc-finger</keyword>
<evidence type="ECO:0000313" key="4">
    <source>
        <dbReference type="EMBL" id="PHT81455.1"/>
    </source>
</evidence>
<dbReference type="AlphaFoldDB" id="A0A1U8GN85"/>